<dbReference type="InterPro" id="IPR053151">
    <property type="entry name" value="RNase_H-like"/>
</dbReference>
<evidence type="ECO:0000313" key="3">
    <source>
        <dbReference type="Proteomes" id="UP001472677"/>
    </source>
</evidence>
<dbReference type="Gene3D" id="3.30.420.10">
    <property type="entry name" value="Ribonuclease H-like superfamily/Ribonuclease H"/>
    <property type="match status" value="1"/>
</dbReference>
<dbReference type="Pfam" id="PF13456">
    <property type="entry name" value="RVT_3"/>
    <property type="match status" value="1"/>
</dbReference>
<accession>A0ABR2FH68</accession>
<protein>
    <recommendedName>
        <fullName evidence="1">RNase H type-1 domain-containing protein</fullName>
    </recommendedName>
</protein>
<evidence type="ECO:0000259" key="1">
    <source>
        <dbReference type="Pfam" id="PF13456"/>
    </source>
</evidence>
<keyword evidence="3" id="KW-1185">Reference proteome</keyword>
<feature type="domain" description="RNase H type-1" evidence="1">
    <location>
        <begin position="130"/>
        <end position="251"/>
    </location>
</feature>
<dbReference type="InterPro" id="IPR044730">
    <property type="entry name" value="RNase_H-like_dom_plant"/>
</dbReference>
<name>A0ABR2FH68_9ROSI</name>
<dbReference type="CDD" id="cd06222">
    <property type="entry name" value="RNase_H_like"/>
    <property type="match status" value="1"/>
</dbReference>
<dbReference type="SUPFAM" id="SSF53098">
    <property type="entry name" value="Ribonuclease H-like"/>
    <property type="match status" value="1"/>
</dbReference>
<comment type="caution">
    <text evidence="2">The sequence shown here is derived from an EMBL/GenBank/DDBJ whole genome shotgun (WGS) entry which is preliminary data.</text>
</comment>
<dbReference type="Proteomes" id="UP001472677">
    <property type="component" value="Unassembled WGS sequence"/>
</dbReference>
<proteinExistence type="predicted"/>
<gene>
    <name evidence="2" type="ORF">V6N12_070360</name>
</gene>
<dbReference type="InterPro" id="IPR002156">
    <property type="entry name" value="RNaseH_domain"/>
</dbReference>
<evidence type="ECO:0000313" key="2">
    <source>
        <dbReference type="EMBL" id="KAK8580074.1"/>
    </source>
</evidence>
<sequence>MVLERWWCCFNFNIVILGDFKSLVKVWASQPVHHGKFPIWSIVLFSFIWTIWLHRNERVFDKKLLSVSQLYELAILRTGHWAKCNWPQSIPSLQEFTHYPQEIFIIAENNQRQAFSCWVAPQQGFLKFSVDVAVKGSFDKAGIGGILRDERGNCFARFSKAIGFSYPSQAELKSVLETCEIFLASEWVRSHKLIIESDSQLSVNWILNPRLAPNHFALIVGRCHNIINGQGWQIQFAFRDVNGEAHLLAKQGIDRSSELFEIMSLFKS</sequence>
<dbReference type="PANTHER" id="PTHR47723:SF22">
    <property type="entry name" value="RNASE H TYPE-1 DOMAIN-CONTAINING PROTEIN"/>
    <property type="match status" value="1"/>
</dbReference>
<dbReference type="InterPro" id="IPR036397">
    <property type="entry name" value="RNaseH_sf"/>
</dbReference>
<organism evidence="2 3">
    <name type="scientific">Hibiscus sabdariffa</name>
    <name type="common">roselle</name>
    <dbReference type="NCBI Taxonomy" id="183260"/>
    <lineage>
        <taxon>Eukaryota</taxon>
        <taxon>Viridiplantae</taxon>
        <taxon>Streptophyta</taxon>
        <taxon>Embryophyta</taxon>
        <taxon>Tracheophyta</taxon>
        <taxon>Spermatophyta</taxon>
        <taxon>Magnoliopsida</taxon>
        <taxon>eudicotyledons</taxon>
        <taxon>Gunneridae</taxon>
        <taxon>Pentapetalae</taxon>
        <taxon>rosids</taxon>
        <taxon>malvids</taxon>
        <taxon>Malvales</taxon>
        <taxon>Malvaceae</taxon>
        <taxon>Malvoideae</taxon>
        <taxon>Hibiscus</taxon>
    </lineage>
</organism>
<reference evidence="2 3" key="1">
    <citation type="journal article" date="2024" name="G3 (Bethesda)">
        <title>Genome assembly of Hibiscus sabdariffa L. provides insights into metabolisms of medicinal natural products.</title>
        <authorList>
            <person name="Kim T."/>
        </authorList>
    </citation>
    <scope>NUCLEOTIDE SEQUENCE [LARGE SCALE GENOMIC DNA]</scope>
    <source>
        <strain evidence="2">TK-2024</strain>
        <tissue evidence="2">Old leaves</tissue>
    </source>
</reference>
<dbReference type="PANTHER" id="PTHR47723">
    <property type="entry name" value="OS05G0353850 PROTEIN"/>
    <property type="match status" value="1"/>
</dbReference>
<dbReference type="InterPro" id="IPR012337">
    <property type="entry name" value="RNaseH-like_sf"/>
</dbReference>
<dbReference type="EMBL" id="JBBPBM010000006">
    <property type="protein sequence ID" value="KAK8580074.1"/>
    <property type="molecule type" value="Genomic_DNA"/>
</dbReference>